<accession>A0AAN8K2G1</accession>
<keyword evidence="2" id="KW-0812">Transmembrane</keyword>
<dbReference type="InterPro" id="IPR036259">
    <property type="entry name" value="MFS_trans_sf"/>
</dbReference>
<dbReference type="PANTHER" id="PTHR20765">
    <property type="entry name" value="SOLUTE CARRIER FAMILY 43 MEMBER 3-RELATED"/>
    <property type="match status" value="1"/>
</dbReference>
<feature type="transmembrane region" description="Helical" evidence="2">
    <location>
        <begin position="326"/>
        <end position="349"/>
    </location>
</feature>
<evidence type="ECO:0000313" key="3">
    <source>
        <dbReference type="EMBL" id="KAK6187921.1"/>
    </source>
</evidence>
<feature type="transmembrane region" description="Helical" evidence="2">
    <location>
        <begin position="370"/>
        <end position="390"/>
    </location>
</feature>
<proteinExistence type="predicted"/>
<feature type="transmembrane region" description="Helical" evidence="2">
    <location>
        <begin position="100"/>
        <end position="118"/>
    </location>
</feature>
<dbReference type="Pfam" id="PF07690">
    <property type="entry name" value="MFS_1"/>
    <property type="match status" value="1"/>
</dbReference>
<evidence type="ECO:0000256" key="2">
    <source>
        <dbReference type="SAM" id="Phobius"/>
    </source>
</evidence>
<comment type="caution">
    <text evidence="3">The sequence shown here is derived from an EMBL/GenBank/DDBJ whole genome shotgun (WGS) entry which is preliminary data.</text>
</comment>
<dbReference type="InterPro" id="IPR011701">
    <property type="entry name" value="MFS"/>
</dbReference>
<keyword evidence="4" id="KW-1185">Reference proteome</keyword>
<feature type="transmembrane region" description="Helical" evidence="2">
    <location>
        <begin position="189"/>
        <end position="209"/>
    </location>
</feature>
<dbReference type="SUPFAM" id="SSF103473">
    <property type="entry name" value="MFS general substrate transporter"/>
    <property type="match status" value="1"/>
</dbReference>
<dbReference type="PANTHER" id="PTHR20765:SF1">
    <property type="entry name" value="EQUILIBRATIVE NUCLEOBASE TRANSPORTER 1"/>
    <property type="match status" value="1"/>
</dbReference>
<evidence type="ECO:0000313" key="4">
    <source>
        <dbReference type="Proteomes" id="UP001347796"/>
    </source>
</evidence>
<feature type="transmembrane region" description="Helical" evidence="2">
    <location>
        <begin position="396"/>
        <end position="415"/>
    </location>
</feature>
<evidence type="ECO:0000256" key="1">
    <source>
        <dbReference type="SAM" id="MobiDB-lite"/>
    </source>
</evidence>
<feature type="transmembrane region" description="Helical" evidence="2">
    <location>
        <begin position="155"/>
        <end position="177"/>
    </location>
</feature>
<feature type="transmembrane region" description="Helical" evidence="2">
    <location>
        <begin position="427"/>
        <end position="449"/>
    </location>
</feature>
<sequence>MRYSTTKKTIMAIWAVVETLLFGGLIFGWGSVVFVLKDSGVYSHLCDSERNIGFYTTAQEIKGCSEQDSRLSLVFAIDSALYGLGCAVIGQINYKFGTRITRIISSIIFMTGTLLMAFESKSLPWLVFPGLACLGIGGIPLFITNAQIGKLFERGGPTFVALLSGAVSTSAVVELVAKIAYENGFAMKHFYLLLTGLYSMTFVSTFFFLPKDFITKPTETLFDKTTNKKEQITGISYIYSPEFEYYQIYKGNKGKPFKNNNKDLSIEYDVEISKSLPTLKQCLLSQEYILQVYWFSVLQLQYFYFLSSMNPWLSELFHGDQKQVSYYTNALLYLMMGNFILSPIVGALYDWFKHYFKGSVSKKRRELMPAVIPLMCGSLAGVTLAILVSIPSTSATLIPTFSVVVIFRSFVYSSPTSVFSAIFPSQYFGSLFGIMIVSGGILGLFQFALFTWSEATSFLRVNHFLLAVISTTFVHPLLQWRSCRKAEQNVTNNNNKKETTANDCTHPPSL</sequence>
<dbReference type="Proteomes" id="UP001347796">
    <property type="component" value="Unassembled WGS sequence"/>
</dbReference>
<feature type="region of interest" description="Disordered" evidence="1">
    <location>
        <begin position="491"/>
        <end position="510"/>
    </location>
</feature>
<dbReference type="InterPro" id="IPR027197">
    <property type="entry name" value="SLC43A3"/>
</dbReference>
<dbReference type="EMBL" id="JAZGQO010000004">
    <property type="protein sequence ID" value="KAK6187921.1"/>
    <property type="molecule type" value="Genomic_DNA"/>
</dbReference>
<keyword evidence="2" id="KW-1133">Transmembrane helix</keyword>
<gene>
    <name evidence="3" type="ORF">SNE40_005841</name>
</gene>
<feature type="transmembrane region" description="Helical" evidence="2">
    <location>
        <begin position="124"/>
        <end position="143"/>
    </location>
</feature>
<protein>
    <submittedName>
        <fullName evidence="3">Uncharacterized protein</fullName>
    </submittedName>
</protein>
<dbReference type="AlphaFoldDB" id="A0AAN8K2G1"/>
<reference evidence="3 4" key="1">
    <citation type="submission" date="2024-01" db="EMBL/GenBank/DDBJ databases">
        <title>The genome of the rayed Mediterranean limpet Patella caerulea (Linnaeus, 1758).</title>
        <authorList>
            <person name="Anh-Thu Weber A."/>
            <person name="Halstead-Nussloch G."/>
        </authorList>
    </citation>
    <scope>NUCLEOTIDE SEQUENCE [LARGE SCALE GENOMIC DNA]</scope>
    <source>
        <strain evidence="3">AATW-2023a</strain>
        <tissue evidence="3">Whole specimen</tissue>
    </source>
</reference>
<name>A0AAN8K2G1_PATCE</name>
<dbReference type="Gene3D" id="1.20.1250.20">
    <property type="entry name" value="MFS general substrate transporter like domains"/>
    <property type="match status" value="1"/>
</dbReference>
<organism evidence="3 4">
    <name type="scientific">Patella caerulea</name>
    <name type="common">Rayed Mediterranean limpet</name>
    <dbReference type="NCBI Taxonomy" id="87958"/>
    <lineage>
        <taxon>Eukaryota</taxon>
        <taxon>Metazoa</taxon>
        <taxon>Spiralia</taxon>
        <taxon>Lophotrochozoa</taxon>
        <taxon>Mollusca</taxon>
        <taxon>Gastropoda</taxon>
        <taxon>Patellogastropoda</taxon>
        <taxon>Patelloidea</taxon>
        <taxon>Patellidae</taxon>
        <taxon>Patella</taxon>
    </lineage>
</organism>
<dbReference type="GO" id="GO:0022857">
    <property type="term" value="F:transmembrane transporter activity"/>
    <property type="evidence" value="ECO:0007669"/>
    <property type="project" value="InterPro"/>
</dbReference>
<feature type="transmembrane region" description="Helical" evidence="2">
    <location>
        <begin position="73"/>
        <end position="93"/>
    </location>
</feature>
<feature type="transmembrane region" description="Helical" evidence="2">
    <location>
        <begin position="12"/>
        <end position="36"/>
    </location>
</feature>
<keyword evidence="2" id="KW-0472">Membrane</keyword>